<keyword evidence="1" id="KW-0175">Coiled coil</keyword>
<feature type="coiled-coil region" evidence="1">
    <location>
        <begin position="524"/>
        <end position="551"/>
    </location>
</feature>
<reference evidence="2" key="1">
    <citation type="submission" date="2023-07" db="EMBL/GenBank/DDBJ databases">
        <authorList>
            <consortium name="AG Swart"/>
            <person name="Singh M."/>
            <person name="Singh A."/>
            <person name="Seah K."/>
            <person name="Emmerich C."/>
        </authorList>
    </citation>
    <scope>NUCLEOTIDE SEQUENCE</scope>
    <source>
        <strain evidence="2">DP1</strain>
    </source>
</reference>
<keyword evidence="3" id="KW-1185">Reference proteome</keyword>
<proteinExistence type="predicted"/>
<dbReference type="Proteomes" id="UP001295684">
    <property type="component" value="Unassembled WGS sequence"/>
</dbReference>
<evidence type="ECO:0000313" key="2">
    <source>
        <dbReference type="EMBL" id="CAI2362011.1"/>
    </source>
</evidence>
<gene>
    <name evidence="2" type="ORF">ECRASSUSDP1_LOCUS3328</name>
</gene>
<protein>
    <submittedName>
        <fullName evidence="2">Uncharacterized protein</fullName>
    </submittedName>
</protein>
<evidence type="ECO:0000256" key="1">
    <source>
        <dbReference type="SAM" id="Coils"/>
    </source>
</evidence>
<organism evidence="2 3">
    <name type="scientific">Euplotes crassus</name>
    <dbReference type="NCBI Taxonomy" id="5936"/>
    <lineage>
        <taxon>Eukaryota</taxon>
        <taxon>Sar</taxon>
        <taxon>Alveolata</taxon>
        <taxon>Ciliophora</taxon>
        <taxon>Intramacronucleata</taxon>
        <taxon>Spirotrichea</taxon>
        <taxon>Hypotrichia</taxon>
        <taxon>Euplotida</taxon>
        <taxon>Euplotidae</taxon>
        <taxon>Moneuplotes</taxon>
    </lineage>
</organism>
<sequence length="584" mass="69979">MSDLDIAEDFKFPQGFSLPFNNSEERNDTLQVKIDMLNERVYHEGVRDLLKKKNYYVQAMIEEEELDVNDQQTCVDDLVKEYTLAHMKNEISMQMKRLRFKANAMSKKEFEDKMNMLKASLLSVDNQDLEGISFDKMKEFEDKLGLLPVDEDTKRHGMEATYQERIKAFEDNLEEKNKKAEDFVRKMSAERREQKQEKDLIEKAELRKELEEEIRDRMRNHERYRQEMKEKWDHDRKEISNKKYMHQSLEENYRKKIVIPSLEKKKELLRKKREHFAPIRHKDLVEHEKVYVERLKQKLREKKEKREKWYQDIGYGDYDPSQYQSKYLSSVEHEASEPLVDFKEQVNFKCDKRRNYAKFVKEMHKPKVSVKKQKEMKYIVKEVEKGGMSRQLELTKGQLKQIEEKQRKQNERPQYENYIRSAGRGHRSHSLSVNKRSWMRENPMVPKPKLKRKGYVVDYLLKKRIKREQLELEDPDYTSNKRTNWDRYAGATSKSIRSLSNAYDDTNKGGPQSRFDSEVKKSQDQIMKQRLESIKAKAKQIEEEAIEKEKNMKLTTGTNVKDSDVINSLLIDSIEAKLHLLKDI</sequence>
<name>A0AAD1X8W2_EUPCR</name>
<feature type="coiled-coil region" evidence="1">
    <location>
        <begin position="159"/>
        <end position="231"/>
    </location>
</feature>
<comment type="caution">
    <text evidence="2">The sequence shown here is derived from an EMBL/GenBank/DDBJ whole genome shotgun (WGS) entry which is preliminary data.</text>
</comment>
<accession>A0AAD1X8W2</accession>
<evidence type="ECO:0000313" key="3">
    <source>
        <dbReference type="Proteomes" id="UP001295684"/>
    </source>
</evidence>
<dbReference type="EMBL" id="CAMPGE010003187">
    <property type="protein sequence ID" value="CAI2362011.1"/>
    <property type="molecule type" value="Genomic_DNA"/>
</dbReference>
<feature type="coiled-coil region" evidence="1">
    <location>
        <begin position="285"/>
        <end position="312"/>
    </location>
</feature>
<dbReference type="AlphaFoldDB" id="A0AAD1X8W2"/>